<keyword evidence="2" id="KW-1133">Transmembrane helix</keyword>
<dbReference type="EMBL" id="CP010028">
    <property type="protein sequence ID" value="AIZ45811.1"/>
    <property type="molecule type" value="Genomic_DNA"/>
</dbReference>
<feature type="transmembrane region" description="Helical" evidence="2">
    <location>
        <begin position="193"/>
        <end position="216"/>
    </location>
</feature>
<feature type="region of interest" description="Disordered" evidence="1">
    <location>
        <begin position="339"/>
        <end position="360"/>
    </location>
</feature>
<keyword evidence="2" id="KW-0812">Transmembrane</keyword>
<accession>A0A0A7KI40</accession>
<dbReference type="RefSeq" id="WP_039685187.1">
    <property type="nucleotide sequence ID" value="NZ_CP010028.1"/>
</dbReference>
<organism evidence="3 4">
    <name type="scientific">Deinococcus radiopugnans</name>
    <dbReference type="NCBI Taxonomy" id="57497"/>
    <lineage>
        <taxon>Bacteria</taxon>
        <taxon>Thermotogati</taxon>
        <taxon>Deinococcota</taxon>
        <taxon>Deinococci</taxon>
        <taxon>Deinococcales</taxon>
        <taxon>Deinococcaceae</taxon>
        <taxon>Deinococcus</taxon>
    </lineage>
</organism>
<dbReference type="KEGG" id="dsw:QR90_13140"/>
<evidence type="ECO:0000313" key="3">
    <source>
        <dbReference type="EMBL" id="AIZ45811.1"/>
    </source>
</evidence>
<gene>
    <name evidence="3" type="ORF">QR90_13140</name>
</gene>
<feature type="transmembrane region" description="Helical" evidence="2">
    <location>
        <begin position="243"/>
        <end position="271"/>
    </location>
</feature>
<evidence type="ECO:0000313" key="4">
    <source>
        <dbReference type="Proteomes" id="UP000030634"/>
    </source>
</evidence>
<sequence length="360" mass="37243">MTQPPPAVPTGSPDLPVTAAELAAARAGVTLRAGRIQGALGLLAILWVPAGLAGAWALRWGFEALPGRLAALNELSSGDLPSLDFAELVPAWAQPALLGLTLLGTALAVWAVLVARQAVGAVRDQTLSPGAAHLAAQERSARTVRPWITLGQIAPILQALVPLLVLPLTFGLIRQLDPQTLGAMAFGPVEVGAIVLGVVVQSLPTIILTWLILAAIRRWLDAVVARAHRPVSVRSAARGVEPWLLFTLILLILGLAGLLLGGLPLLAVSAFVGGAPVDDPELVSLGLTPSFLRLTLLLGAGAMLAGAAIYALLTLLMAWSRGFAMNVATVLDAGRPGSPATPVHDPWSGAVQPAQDRHPH</sequence>
<protein>
    <submittedName>
        <fullName evidence="3">Uncharacterized protein</fullName>
    </submittedName>
</protein>
<feature type="transmembrane region" description="Helical" evidence="2">
    <location>
        <begin position="147"/>
        <end position="173"/>
    </location>
</feature>
<dbReference type="HOGENOM" id="CLU_876389_0_0_0"/>
<dbReference type="AlphaFoldDB" id="A0A0A7KI40"/>
<reference evidence="4" key="1">
    <citation type="submission" date="2014-11" db="EMBL/GenBank/DDBJ databases">
        <title>Hymenobacter sp. DG25B genome submission.</title>
        <authorList>
            <person name="Jung H.-Y."/>
            <person name="Kim M.K."/>
            <person name="Srinivasan S."/>
            <person name="Lim S."/>
        </authorList>
    </citation>
    <scope>NUCLEOTIDE SEQUENCE [LARGE SCALE GENOMIC DNA]</scope>
    <source>
        <strain evidence="4">DY59</strain>
    </source>
</reference>
<feature type="transmembrane region" description="Helical" evidence="2">
    <location>
        <begin position="92"/>
        <end position="115"/>
    </location>
</feature>
<proteinExistence type="predicted"/>
<dbReference type="Proteomes" id="UP000030634">
    <property type="component" value="Chromosome"/>
</dbReference>
<feature type="transmembrane region" description="Helical" evidence="2">
    <location>
        <begin position="291"/>
        <end position="316"/>
    </location>
</feature>
<evidence type="ECO:0000256" key="2">
    <source>
        <dbReference type="SAM" id="Phobius"/>
    </source>
</evidence>
<feature type="transmembrane region" description="Helical" evidence="2">
    <location>
        <begin position="39"/>
        <end position="58"/>
    </location>
</feature>
<name>A0A0A7KI40_9DEIO</name>
<keyword evidence="2" id="KW-0472">Membrane</keyword>
<evidence type="ECO:0000256" key="1">
    <source>
        <dbReference type="SAM" id="MobiDB-lite"/>
    </source>
</evidence>